<feature type="transmembrane region" description="Helical" evidence="1">
    <location>
        <begin position="206"/>
        <end position="227"/>
    </location>
</feature>
<organism evidence="2 3">
    <name type="scientific">Faecalispora sporosphaeroides</name>
    <dbReference type="NCBI Taxonomy" id="1549"/>
    <lineage>
        <taxon>Bacteria</taxon>
        <taxon>Bacillati</taxon>
        <taxon>Bacillota</taxon>
        <taxon>Clostridia</taxon>
        <taxon>Eubacteriales</taxon>
        <taxon>Oscillospiraceae</taxon>
        <taxon>Faecalispora</taxon>
    </lineage>
</organism>
<name>A0A928KQN4_9FIRM</name>
<reference evidence="2" key="1">
    <citation type="submission" date="2019-04" db="EMBL/GenBank/DDBJ databases">
        <title>Evolution of Biomass-Degrading Anaerobic Consortia Revealed by Metagenomics.</title>
        <authorList>
            <person name="Peng X."/>
        </authorList>
    </citation>
    <scope>NUCLEOTIDE SEQUENCE</scope>
    <source>
        <strain evidence="2">SIG551</strain>
    </source>
</reference>
<feature type="transmembrane region" description="Helical" evidence="1">
    <location>
        <begin position="150"/>
        <end position="170"/>
    </location>
</feature>
<keyword evidence="1" id="KW-0472">Membrane</keyword>
<dbReference type="AlphaFoldDB" id="A0A928KQN4"/>
<dbReference type="RefSeq" id="WP_326840123.1">
    <property type="nucleotide sequence ID" value="NZ_SVNY01000002.1"/>
</dbReference>
<accession>A0A928KQN4</accession>
<comment type="caution">
    <text evidence="2">The sequence shown here is derived from an EMBL/GenBank/DDBJ whole genome shotgun (WGS) entry which is preliminary data.</text>
</comment>
<dbReference type="Proteomes" id="UP000754750">
    <property type="component" value="Unassembled WGS sequence"/>
</dbReference>
<feature type="transmembrane region" description="Helical" evidence="1">
    <location>
        <begin position="122"/>
        <end position="144"/>
    </location>
</feature>
<dbReference type="PANTHER" id="PTHR36434:SF1">
    <property type="entry name" value="MEMBRANE PROTEASE YUGP-RELATED"/>
    <property type="match status" value="1"/>
</dbReference>
<protein>
    <submittedName>
        <fullName evidence="2">Zinc metallopeptidase</fullName>
    </submittedName>
</protein>
<evidence type="ECO:0000313" key="3">
    <source>
        <dbReference type="Proteomes" id="UP000754750"/>
    </source>
</evidence>
<keyword evidence="1" id="KW-0812">Transmembrane</keyword>
<evidence type="ECO:0000256" key="1">
    <source>
        <dbReference type="SAM" id="Phobius"/>
    </source>
</evidence>
<dbReference type="PANTHER" id="PTHR36434">
    <property type="entry name" value="MEMBRANE PROTEASE YUGP-RELATED"/>
    <property type="match status" value="1"/>
</dbReference>
<dbReference type="InterPro" id="IPR007395">
    <property type="entry name" value="Zn_peptidase_2"/>
</dbReference>
<dbReference type="EMBL" id="SVNY01000002">
    <property type="protein sequence ID" value="MBE6832958.1"/>
    <property type="molecule type" value="Genomic_DNA"/>
</dbReference>
<dbReference type="Pfam" id="PF04298">
    <property type="entry name" value="Zn_peptidase_2"/>
    <property type="match status" value="1"/>
</dbReference>
<gene>
    <name evidence="2" type="ORF">E7512_05155</name>
</gene>
<sequence>MDYFFYDRTYFIFILPALILSLAAQLQVQSTFRKYSQIPNRRNLTGAEAARQVLRFHEITDVPIQPIGGQLTDHYDPRNNSISLSQPVYGSATISAVGVAAHEAGHAVQYAHGYFPIKLRALLVPVVNFSSRLAIPLILIGLFLPLQYEGVIYAGIALYSLAVLFSLLTLPVEFNASARAISALERSGMLSEEELHGASKVLRAAAMTYVAAAFASILSLLRLLAIAENRRR</sequence>
<proteinExistence type="predicted"/>
<evidence type="ECO:0000313" key="2">
    <source>
        <dbReference type="EMBL" id="MBE6832958.1"/>
    </source>
</evidence>
<feature type="transmembrane region" description="Helical" evidence="1">
    <location>
        <begin position="12"/>
        <end position="32"/>
    </location>
</feature>
<keyword evidence="1" id="KW-1133">Transmembrane helix</keyword>